<proteinExistence type="predicted"/>
<dbReference type="PANTHER" id="PTHR31635:SF196">
    <property type="entry name" value="REVERSE TRANSCRIPTASE DOMAIN-CONTAINING PROTEIN-RELATED"/>
    <property type="match status" value="1"/>
</dbReference>
<reference evidence="2" key="1">
    <citation type="submission" date="2025-08" db="UniProtKB">
        <authorList>
            <consortium name="RefSeq"/>
        </authorList>
    </citation>
    <scope>IDENTIFICATION</scope>
    <source>
        <tissue evidence="2">Leaf</tissue>
    </source>
</reference>
<name>A0A6J1BNV2_9ROSI</name>
<organism evidence="1 2">
    <name type="scientific">Herrania umbratica</name>
    <dbReference type="NCBI Taxonomy" id="108875"/>
    <lineage>
        <taxon>Eukaryota</taxon>
        <taxon>Viridiplantae</taxon>
        <taxon>Streptophyta</taxon>
        <taxon>Embryophyta</taxon>
        <taxon>Tracheophyta</taxon>
        <taxon>Spermatophyta</taxon>
        <taxon>Magnoliopsida</taxon>
        <taxon>eudicotyledons</taxon>
        <taxon>Gunneridae</taxon>
        <taxon>Pentapetalae</taxon>
        <taxon>rosids</taxon>
        <taxon>malvids</taxon>
        <taxon>Malvales</taxon>
        <taxon>Malvaceae</taxon>
        <taxon>Byttnerioideae</taxon>
        <taxon>Herrania</taxon>
    </lineage>
</organism>
<dbReference type="RefSeq" id="XP_021300743.1">
    <property type="nucleotide sequence ID" value="XM_021445068.1"/>
</dbReference>
<keyword evidence="1" id="KW-1185">Reference proteome</keyword>
<evidence type="ECO:0000313" key="2">
    <source>
        <dbReference type="RefSeq" id="XP_021300743.1"/>
    </source>
</evidence>
<dbReference type="OrthoDB" id="1002463at2759"/>
<dbReference type="AlphaFoldDB" id="A0A6J1BNV2"/>
<gene>
    <name evidence="2" type="primary">LOC110429140</name>
</gene>
<protein>
    <submittedName>
        <fullName evidence="2">Uncharacterized protein LOC110429140</fullName>
    </submittedName>
</protein>
<dbReference type="GeneID" id="110429140"/>
<dbReference type="PANTHER" id="PTHR31635">
    <property type="entry name" value="REVERSE TRANSCRIPTASE DOMAIN-CONTAINING PROTEIN-RELATED"/>
    <property type="match status" value="1"/>
</dbReference>
<accession>A0A6J1BNV2</accession>
<evidence type="ECO:0000313" key="1">
    <source>
        <dbReference type="Proteomes" id="UP000504621"/>
    </source>
</evidence>
<dbReference type="Proteomes" id="UP000504621">
    <property type="component" value="Unplaced"/>
</dbReference>
<sequence>MEFVVRFFDIGSHGNRVNQSFVTFIPKVGNSSKLKDYKPISLVGSLYKIVAKLQANRLKKVIGEVIGNNQFVFTKRRQLMDNDTMVFSYLDLEEIKNIRRILRIFRAMSRLKINFAKRGLIRIDIEIETLEEWAVAMGCRSDKLSNTYLSFPLEQGTHHSL</sequence>